<feature type="compositionally biased region" description="Gly residues" evidence="1">
    <location>
        <begin position="11"/>
        <end position="38"/>
    </location>
</feature>
<protein>
    <submittedName>
        <fullName evidence="2">Uncharacterized protein</fullName>
    </submittedName>
</protein>
<dbReference type="AlphaFoldDB" id="A0A917XAJ8"/>
<proteinExistence type="predicted"/>
<sequence length="413" mass="42267">MSSCAEEDGSADGGSVAGGGGVGDAGGGVGEAAGGAGVVGAPVGPAGAPGGTLLPGCTGTADPALAPFDGFADADADSPGFAFSPCPRFPSATSPPYPAPPSPDTPAPPSDTSPTRRPVECDGLAFPASSPTFTQPAAAATAITVTARRTGTNKGRTAATSEAEKEVNLPNSRRPQEDTHPGPHRPTVSTTNAGPPHPTVAGAWARGSPWGVRFDSVPMPASVEARPRDSRGYPVPAITPWEGDAPQFALTDYERSAECARNRLCSVCNTLMPKGPVWRVVGAAESSAIRDALAAGRPYRNLAPTLEAPGHRACMLYASMVCPYLARPNARRGTSAETPDDMTAHVVRGAVRGRLGAVVGFGDYEFAVTGSQVLFRFLDVVEFLPHDTADEHLAELRAELDRGDGRPGGGQPR</sequence>
<feature type="region of interest" description="Disordered" evidence="1">
    <location>
        <begin position="1"/>
        <end position="53"/>
    </location>
</feature>
<feature type="compositionally biased region" description="Acidic residues" evidence="1">
    <location>
        <begin position="1"/>
        <end position="10"/>
    </location>
</feature>
<evidence type="ECO:0000313" key="2">
    <source>
        <dbReference type="EMBL" id="GGN02181.1"/>
    </source>
</evidence>
<organism evidence="2 3">
    <name type="scientific">Streptomyces fuscichromogenes</name>
    <dbReference type="NCBI Taxonomy" id="1324013"/>
    <lineage>
        <taxon>Bacteria</taxon>
        <taxon>Bacillati</taxon>
        <taxon>Actinomycetota</taxon>
        <taxon>Actinomycetes</taxon>
        <taxon>Kitasatosporales</taxon>
        <taxon>Streptomycetaceae</taxon>
        <taxon>Streptomyces</taxon>
    </lineage>
</organism>
<comment type="caution">
    <text evidence="2">The sequence shown here is derived from an EMBL/GenBank/DDBJ whole genome shotgun (WGS) entry which is preliminary data.</text>
</comment>
<evidence type="ECO:0000256" key="1">
    <source>
        <dbReference type="SAM" id="MobiDB-lite"/>
    </source>
</evidence>
<feature type="region of interest" description="Disordered" evidence="1">
    <location>
        <begin position="145"/>
        <end position="204"/>
    </location>
</feature>
<feature type="compositionally biased region" description="Low complexity" evidence="1">
    <location>
        <begin position="82"/>
        <end position="92"/>
    </location>
</feature>
<keyword evidence="3" id="KW-1185">Reference proteome</keyword>
<name>A0A917XAJ8_9ACTN</name>
<feature type="compositionally biased region" description="Pro residues" evidence="1">
    <location>
        <begin position="93"/>
        <end position="111"/>
    </location>
</feature>
<feature type="region of interest" description="Disordered" evidence="1">
    <location>
        <begin position="82"/>
        <end position="133"/>
    </location>
</feature>
<dbReference type="EMBL" id="BMML01000005">
    <property type="protein sequence ID" value="GGN02181.1"/>
    <property type="molecule type" value="Genomic_DNA"/>
</dbReference>
<accession>A0A917XAJ8</accession>
<dbReference type="Proteomes" id="UP000653411">
    <property type="component" value="Unassembled WGS sequence"/>
</dbReference>
<reference evidence="2" key="1">
    <citation type="journal article" date="2014" name="Int. J. Syst. Evol. Microbiol.">
        <title>Complete genome sequence of Corynebacterium casei LMG S-19264T (=DSM 44701T), isolated from a smear-ripened cheese.</title>
        <authorList>
            <consortium name="US DOE Joint Genome Institute (JGI-PGF)"/>
            <person name="Walter F."/>
            <person name="Albersmeier A."/>
            <person name="Kalinowski J."/>
            <person name="Ruckert C."/>
        </authorList>
    </citation>
    <scope>NUCLEOTIDE SEQUENCE</scope>
    <source>
        <strain evidence="2">CGMCC 4.7110</strain>
    </source>
</reference>
<reference evidence="2" key="2">
    <citation type="submission" date="2020-09" db="EMBL/GenBank/DDBJ databases">
        <authorList>
            <person name="Sun Q."/>
            <person name="Zhou Y."/>
        </authorList>
    </citation>
    <scope>NUCLEOTIDE SEQUENCE</scope>
    <source>
        <strain evidence="2">CGMCC 4.7110</strain>
    </source>
</reference>
<gene>
    <name evidence="2" type="ORF">GCM10011578_024480</name>
</gene>
<evidence type="ECO:0000313" key="3">
    <source>
        <dbReference type="Proteomes" id="UP000653411"/>
    </source>
</evidence>